<feature type="chain" id="PRO_5043485507" evidence="9">
    <location>
        <begin position="18"/>
        <end position="404"/>
    </location>
</feature>
<evidence type="ECO:0000256" key="5">
    <source>
        <dbReference type="ARBA" id="ARBA00023034"/>
    </source>
</evidence>
<evidence type="ECO:0000256" key="4">
    <source>
        <dbReference type="ARBA" id="ARBA00022989"/>
    </source>
</evidence>
<dbReference type="GO" id="GO:0006829">
    <property type="term" value="P:zinc ion transport"/>
    <property type="evidence" value="ECO:0007669"/>
    <property type="project" value="InterPro"/>
</dbReference>
<comment type="caution">
    <text evidence="10">The sequence shown here is derived from an EMBL/GenBank/DDBJ whole genome shotgun (WGS) entry which is preliminary data.</text>
</comment>
<dbReference type="PANTHER" id="PTHR16133:SF0">
    <property type="entry name" value="ZINC_IRON REGULATED TRANSPORTER-RELATED PROTEIN 102B, ISOFORM E"/>
    <property type="match status" value="1"/>
</dbReference>
<dbReference type="PANTHER" id="PTHR16133">
    <property type="entry name" value="SOLUTE CARRIER FAMILY 39 ZINC TRANSPORTER , MEMBER 9-RELATED"/>
    <property type="match status" value="1"/>
</dbReference>
<feature type="region of interest" description="Disordered" evidence="7">
    <location>
        <begin position="355"/>
        <end position="381"/>
    </location>
</feature>
<dbReference type="GO" id="GO:0046873">
    <property type="term" value="F:metal ion transmembrane transporter activity"/>
    <property type="evidence" value="ECO:0007669"/>
    <property type="project" value="InterPro"/>
</dbReference>
<reference evidence="10" key="1">
    <citation type="journal article" date="2023" name="Mol. Phylogenet. Evol.">
        <title>Genome-scale phylogeny and comparative genomics of the fungal order Sordariales.</title>
        <authorList>
            <person name="Hensen N."/>
            <person name="Bonometti L."/>
            <person name="Westerberg I."/>
            <person name="Brannstrom I.O."/>
            <person name="Guillou S."/>
            <person name="Cros-Aarteil S."/>
            <person name="Calhoun S."/>
            <person name="Haridas S."/>
            <person name="Kuo A."/>
            <person name="Mondo S."/>
            <person name="Pangilinan J."/>
            <person name="Riley R."/>
            <person name="LaButti K."/>
            <person name="Andreopoulos B."/>
            <person name="Lipzen A."/>
            <person name="Chen C."/>
            <person name="Yan M."/>
            <person name="Daum C."/>
            <person name="Ng V."/>
            <person name="Clum A."/>
            <person name="Steindorff A."/>
            <person name="Ohm R.A."/>
            <person name="Martin F."/>
            <person name="Silar P."/>
            <person name="Natvig D.O."/>
            <person name="Lalanne C."/>
            <person name="Gautier V."/>
            <person name="Ament-Velasquez S.L."/>
            <person name="Kruys A."/>
            <person name="Hutchinson M.I."/>
            <person name="Powell A.J."/>
            <person name="Barry K."/>
            <person name="Miller A.N."/>
            <person name="Grigoriev I.V."/>
            <person name="Debuchy R."/>
            <person name="Gladieux P."/>
            <person name="Hiltunen Thoren M."/>
            <person name="Johannesson H."/>
        </authorList>
    </citation>
    <scope>NUCLEOTIDE SEQUENCE</scope>
    <source>
        <strain evidence="10">PSN243</strain>
    </source>
</reference>
<evidence type="ECO:0000256" key="3">
    <source>
        <dbReference type="ARBA" id="ARBA00022692"/>
    </source>
</evidence>
<feature type="transmembrane region" description="Helical" evidence="8">
    <location>
        <begin position="329"/>
        <end position="347"/>
    </location>
</feature>
<evidence type="ECO:0000256" key="6">
    <source>
        <dbReference type="ARBA" id="ARBA00023136"/>
    </source>
</evidence>
<sequence>MGGLLILLALSVVMALASFLAGALPLSMSLSQSQLRLMSSIGVGILVGTSLIVIIPEGIEAISAAGEAEHSHANKARHVLQSRSMGVRWERGTNTVQSTDGIYELGKREAQDNDGLDIAIRDVATPEADGRRGEEKDSDEKPPAKTTEPHKDTHDDDHHLPTFEIGFSLMLGFVLMFLIDRLPRHATERFQAAPATRHISLDNLSTSSVTGDEESEGFLGSLTPSPKQSRSLATTTGLVIHAAADGIAMGASATTSNMKLGLIIFVAIMVHKAPAAFGLTSVLLKQGLSKRAARGHLIVFSLAAPFGAIATYLLISLLGGNLEGPSGEWWTGMLLLFSGGTFLYVAMHAMQEDNGSGAHDHHGGMNGYQESGNAQRKPKPQMRDTLATVAGMLLPLLTQFGHHH</sequence>
<gene>
    <name evidence="10" type="ORF">QBC34DRAFT_416107</name>
</gene>
<comment type="subcellular location">
    <subcellularLocation>
        <location evidence="1">Endomembrane system</location>
        <topology evidence="1">Multi-pass membrane protein</topology>
    </subcellularLocation>
    <subcellularLocation>
        <location evidence="2">Golgi apparatus membrane</location>
    </subcellularLocation>
</comment>
<reference evidence="10" key="2">
    <citation type="submission" date="2023-05" db="EMBL/GenBank/DDBJ databases">
        <authorList>
            <consortium name="Lawrence Berkeley National Laboratory"/>
            <person name="Steindorff A."/>
            <person name="Hensen N."/>
            <person name="Bonometti L."/>
            <person name="Westerberg I."/>
            <person name="Brannstrom I.O."/>
            <person name="Guillou S."/>
            <person name="Cros-Aarteil S."/>
            <person name="Calhoun S."/>
            <person name="Haridas S."/>
            <person name="Kuo A."/>
            <person name="Mondo S."/>
            <person name="Pangilinan J."/>
            <person name="Riley R."/>
            <person name="Labutti K."/>
            <person name="Andreopoulos B."/>
            <person name="Lipzen A."/>
            <person name="Chen C."/>
            <person name="Yanf M."/>
            <person name="Daum C."/>
            <person name="Ng V."/>
            <person name="Clum A."/>
            <person name="Ohm R."/>
            <person name="Martin F."/>
            <person name="Silar P."/>
            <person name="Natvig D."/>
            <person name="Lalanne C."/>
            <person name="Gautier V."/>
            <person name="Ament-Velasquez S.L."/>
            <person name="Kruys A."/>
            <person name="Hutchinson M.I."/>
            <person name="Powell A.J."/>
            <person name="Barry K."/>
            <person name="Miller A.N."/>
            <person name="Grigoriev I.V."/>
            <person name="Debuchy R."/>
            <person name="Gladieux P."/>
            <person name="Thoren M.H."/>
            <person name="Johannesson H."/>
        </authorList>
    </citation>
    <scope>NUCLEOTIDE SEQUENCE</scope>
    <source>
        <strain evidence="10">PSN243</strain>
    </source>
</reference>
<feature type="region of interest" description="Disordered" evidence="7">
    <location>
        <begin position="204"/>
        <end position="228"/>
    </location>
</feature>
<feature type="transmembrane region" description="Helical" evidence="8">
    <location>
        <begin position="262"/>
        <end position="284"/>
    </location>
</feature>
<dbReference type="EMBL" id="MU865984">
    <property type="protein sequence ID" value="KAK4443938.1"/>
    <property type="molecule type" value="Genomic_DNA"/>
</dbReference>
<keyword evidence="4 8" id="KW-1133">Transmembrane helix</keyword>
<evidence type="ECO:0000256" key="8">
    <source>
        <dbReference type="SAM" id="Phobius"/>
    </source>
</evidence>
<evidence type="ECO:0000313" key="10">
    <source>
        <dbReference type="EMBL" id="KAK4443938.1"/>
    </source>
</evidence>
<evidence type="ECO:0000256" key="2">
    <source>
        <dbReference type="ARBA" id="ARBA00004394"/>
    </source>
</evidence>
<protein>
    <submittedName>
        <fullName evidence="10">Zinc/iron permease</fullName>
    </submittedName>
</protein>
<name>A0AAV9G937_9PEZI</name>
<dbReference type="AlphaFoldDB" id="A0AAV9G937"/>
<evidence type="ECO:0000313" key="11">
    <source>
        <dbReference type="Proteomes" id="UP001321760"/>
    </source>
</evidence>
<keyword evidence="6 8" id="KW-0472">Membrane</keyword>
<keyword evidence="5" id="KW-0333">Golgi apparatus</keyword>
<feature type="signal peptide" evidence="9">
    <location>
        <begin position="1"/>
        <end position="17"/>
    </location>
</feature>
<feature type="transmembrane region" description="Helical" evidence="8">
    <location>
        <begin position="37"/>
        <end position="55"/>
    </location>
</feature>
<dbReference type="GO" id="GO:0000139">
    <property type="term" value="C:Golgi membrane"/>
    <property type="evidence" value="ECO:0007669"/>
    <property type="project" value="UniProtKB-SubCell"/>
</dbReference>
<evidence type="ECO:0000256" key="1">
    <source>
        <dbReference type="ARBA" id="ARBA00004127"/>
    </source>
</evidence>
<proteinExistence type="predicted"/>
<evidence type="ECO:0000256" key="7">
    <source>
        <dbReference type="SAM" id="MobiDB-lite"/>
    </source>
</evidence>
<keyword evidence="3 8" id="KW-0812">Transmembrane</keyword>
<keyword evidence="9" id="KW-0732">Signal</keyword>
<evidence type="ECO:0000256" key="9">
    <source>
        <dbReference type="SAM" id="SignalP"/>
    </source>
</evidence>
<feature type="transmembrane region" description="Helical" evidence="8">
    <location>
        <begin position="160"/>
        <end position="179"/>
    </location>
</feature>
<accession>A0AAV9G937</accession>
<dbReference type="Proteomes" id="UP001321760">
    <property type="component" value="Unassembled WGS sequence"/>
</dbReference>
<dbReference type="InterPro" id="IPR045891">
    <property type="entry name" value="ZIP9"/>
</dbReference>
<dbReference type="InterPro" id="IPR003689">
    <property type="entry name" value="ZIP"/>
</dbReference>
<feature type="compositionally biased region" description="Basic and acidic residues" evidence="7">
    <location>
        <begin position="128"/>
        <end position="157"/>
    </location>
</feature>
<feature type="transmembrane region" description="Helical" evidence="8">
    <location>
        <begin position="296"/>
        <end position="317"/>
    </location>
</feature>
<feature type="region of interest" description="Disordered" evidence="7">
    <location>
        <begin position="116"/>
        <end position="157"/>
    </location>
</feature>
<keyword evidence="11" id="KW-1185">Reference proteome</keyword>
<dbReference type="Pfam" id="PF02535">
    <property type="entry name" value="Zip"/>
    <property type="match status" value="1"/>
</dbReference>
<organism evidence="10 11">
    <name type="scientific">Podospora aff. communis PSN243</name>
    <dbReference type="NCBI Taxonomy" id="3040156"/>
    <lineage>
        <taxon>Eukaryota</taxon>
        <taxon>Fungi</taxon>
        <taxon>Dikarya</taxon>
        <taxon>Ascomycota</taxon>
        <taxon>Pezizomycotina</taxon>
        <taxon>Sordariomycetes</taxon>
        <taxon>Sordariomycetidae</taxon>
        <taxon>Sordariales</taxon>
        <taxon>Podosporaceae</taxon>
        <taxon>Podospora</taxon>
    </lineage>
</organism>